<protein>
    <recommendedName>
        <fullName evidence="1">Nudix hydrolase domain-containing protein</fullName>
    </recommendedName>
</protein>
<comment type="caution">
    <text evidence="2">The sequence shown here is derived from an EMBL/GenBank/DDBJ whole genome shotgun (WGS) entry which is preliminary data.</text>
</comment>
<dbReference type="EMBL" id="MFLS01000003">
    <property type="protein sequence ID" value="OGG72341.1"/>
    <property type="molecule type" value="Genomic_DNA"/>
</dbReference>
<dbReference type="Pfam" id="PF00293">
    <property type="entry name" value="NUDIX"/>
    <property type="match status" value="1"/>
</dbReference>
<sequence>MTQPCDHTSVGILVFQEGKLLLIDRKRPPLGLAAPAGHVDKHGTPGDPEETQFENATRAELEEETGLKAVSLKLISEGRKENPCRRPEGSWHYWRIYLAEAEGNLKPSTEETRGHLWCSKEEMEILLKGDHILIAPVRRGGLEPIWRAWFTELDILRRFP</sequence>
<dbReference type="InterPro" id="IPR015797">
    <property type="entry name" value="NUDIX_hydrolase-like_dom_sf"/>
</dbReference>
<dbReference type="AlphaFoldDB" id="A0A1F6EFB8"/>
<evidence type="ECO:0000313" key="3">
    <source>
        <dbReference type="Proteomes" id="UP000178392"/>
    </source>
</evidence>
<dbReference type="CDD" id="cd02883">
    <property type="entry name" value="NUDIX_Hydrolase"/>
    <property type="match status" value="1"/>
</dbReference>
<feature type="domain" description="Nudix hydrolase" evidence="1">
    <location>
        <begin position="5"/>
        <end position="140"/>
    </location>
</feature>
<dbReference type="Gene3D" id="3.90.79.10">
    <property type="entry name" value="Nucleoside Triphosphate Pyrophosphohydrolase"/>
    <property type="match status" value="1"/>
</dbReference>
<dbReference type="PANTHER" id="PTHR43736">
    <property type="entry name" value="ADP-RIBOSE PYROPHOSPHATASE"/>
    <property type="match status" value="1"/>
</dbReference>
<reference evidence="2 3" key="1">
    <citation type="journal article" date="2016" name="Nat. Commun.">
        <title>Thousands of microbial genomes shed light on interconnected biogeochemical processes in an aquifer system.</title>
        <authorList>
            <person name="Anantharaman K."/>
            <person name="Brown C.T."/>
            <person name="Hug L.A."/>
            <person name="Sharon I."/>
            <person name="Castelle C.J."/>
            <person name="Probst A.J."/>
            <person name="Thomas B.C."/>
            <person name="Singh A."/>
            <person name="Wilkins M.J."/>
            <person name="Karaoz U."/>
            <person name="Brodie E.L."/>
            <person name="Williams K.H."/>
            <person name="Hubbard S.S."/>
            <person name="Banfield J.F."/>
        </authorList>
    </citation>
    <scope>NUCLEOTIDE SEQUENCE [LARGE SCALE GENOMIC DNA]</scope>
</reference>
<accession>A0A1F6EFB8</accession>
<dbReference type="SUPFAM" id="SSF55811">
    <property type="entry name" value="Nudix"/>
    <property type="match status" value="1"/>
</dbReference>
<dbReference type="InterPro" id="IPR000086">
    <property type="entry name" value="NUDIX_hydrolase_dom"/>
</dbReference>
<name>A0A1F6EFB8_9BACT</name>
<evidence type="ECO:0000259" key="1">
    <source>
        <dbReference type="PROSITE" id="PS51462"/>
    </source>
</evidence>
<dbReference type="PANTHER" id="PTHR43736:SF1">
    <property type="entry name" value="DIHYDRONEOPTERIN TRIPHOSPHATE DIPHOSPHATASE"/>
    <property type="match status" value="1"/>
</dbReference>
<proteinExistence type="predicted"/>
<evidence type="ECO:0000313" key="2">
    <source>
        <dbReference type="EMBL" id="OGG72341.1"/>
    </source>
</evidence>
<organism evidence="2 3">
    <name type="scientific">Candidatus Kaiserbacteria bacterium RIFCSPHIGHO2_12_FULL_56_13</name>
    <dbReference type="NCBI Taxonomy" id="1798505"/>
    <lineage>
        <taxon>Bacteria</taxon>
        <taxon>Candidatus Kaiseribacteriota</taxon>
    </lineage>
</organism>
<dbReference type="PROSITE" id="PS51462">
    <property type="entry name" value="NUDIX"/>
    <property type="match status" value="1"/>
</dbReference>
<gene>
    <name evidence="2" type="ORF">A3E65_02305</name>
</gene>
<dbReference type="Proteomes" id="UP000178392">
    <property type="component" value="Unassembled WGS sequence"/>
</dbReference>